<dbReference type="EMBL" id="CP000325">
    <property type="protein sequence ID" value="ABL03202.1"/>
    <property type="molecule type" value="Genomic_DNA"/>
</dbReference>
<dbReference type="PROSITE" id="PS50977">
    <property type="entry name" value="HTH_TETR_2"/>
    <property type="match status" value="1"/>
</dbReference>
<evidence type="ECO:0000256" key="3">
    <source>
        <dbReference type="ARBA" id="ARBA00023163"/>
    </source>
</evidence>
<dbReference type="eggNOG" id="COG1309">
    <property type="taxonomic scope" value="Bacteria"/>
</dbReference>
<dbReference type="InterPro" id="IPR025996">
    <property type="entry name" value="MT1864/Rv1816-like_C"/>
</dbReference>
<accession>A0PLI3</accession>
<dbReference type="InterPro" id="IPR050109">
    <property type="entry name" value="HTH-type_TetR-like_transc_reg"/>
</dbReference>
<dbReference type="PANTHER" id="PTHR30055">
    <property type="entry name" value="HTH-TYPE TRANSCRIPTIONAL REGULATOR RUTR"/>
    <property type="match status" value="1"/>
</dbReference>
<name>A0PLI3_MYCUA</name>
<keyword evidence="3" id="KW-0804">Transcription</keyword>
<dbReference type="Gene3D" id="1.10.357.10">
    <property type="entry name" value="Tetracycline Repressor, domain 2"/>
    <property type="match status" value="1"/>
</dbReference>
<dbReference type="Proteomes" id="UP000000765">
    <property type="component" value="Chromosome"/>
</dbReference>
<evidence type="ECO:0000313" key="6">
    <source>
        <dbReference type="EMBL" id="ABL03202.1"/>
    </source>
</evidence>
<dbReference type="HOGENOM" id="CLU_069356_40_0_11"/>
<protein>
    <submittedName>
        <fullName evidence="6">Transcriptional regulator</fullName>
    </submittedName>
</protein>
<dbReference type="AlphaFoldDB" id="A0PLI3"/>
<sequence>MNRPAYHHGDLRAVILDEAARLVAQRGADRVSMRELARDAGVSHAAPAHHFTDRRGLFTALATQGFQLLAAALVAARGHFADAALAYVRFAIEHPGHYQVMFNRSLHDADDADLAAAQAAAAAELAAGVATLRDPGARFDPEGAQLAAWSLVHGFSTLWLNDAFDAQVRALDPMDTVLRIAMMLFKASRSGCRRFGEGCRRDEGRHHQHHDNPENHRVGVGEIMHHVVGEVGGEGLGR</sequence>
<evidence type="ECO:0000256" key="1">
    <source>
        <dbReference type="ARBA" id="ARBA00023015"/>
    </source>
</evidence>
<dbReference type="GO" id="GO:0000976">
    <property type="term" value="F:transcription cis-regulatory region binding"/>
    <property type="evidence" value="ECO:0007669"/>
    <property type="project" value="TreeGrafter"/>
</dbReference>
<keyword evidence="1" id="KW-0805">Transcription regulation</keyword>
<dbReference type="GO" id="GO:0003700">
    <property type="term" value="F:DNA-binding transcription factor activity"/>
    <property type="evidence" value="ECO:0007669"/>
    <property type="project" value="TreeGrafter"/>
</dbReference>
<dbReference type="InterPro" id="IPR001647">
    <property type="entry name" value="HTH_TetR"/>
</dbReference>
<dbReference type="KEGG" id="mul:MUL_0500"/>
<dbReference type="PANTHER" id="PTHR30055:SF220">
    <property type="entry name" value="TETR-FAMILY REGULATORY PROTEIN"/>
    <property type="match status" value="1"/>
</dbReference>
<feature type="DNA-binding region" description="H-T-H motif" evidence="4">
    <location>
        <begin position="32"/>
        <end position="51"/>
    </location>
</feature>
<dbReference type="SUPFAM" id="SSF48498">
    <property type="entry name" value="Tetracyclin repressor-like, C-terminal domain"/>
    <property type="match status" value="1"/>
</dbReference>
<dbReference type="InterPro" id="IPR009057">
    <property type="entry name" value="Homeodomain-like_sf"/>
</dbReference>
<organism evidence="6 7">
    <name type="scientific">Mycobacterium ulcerans (strain Agy99)</name>
    <dbReference type="NCBI Taxonomy" id="362242"/>
    <lineage>
        <taxon>Bacteria</taxon>
        <taxon>Bacillati</taxon>
        <taxon>Actinomycetota</taxon>
        <taxon>Actinomycetes</taxon>
        <taxon>Mycobacteriales</taxon>
        <taxon>Mycobacteriaceae</taxon>
        <taxon>Mycobacterium</taxon>
        <taxon>Mycobacterium ulcerans group</taxon>
    </lineage>
</organism>
<feature type="domain" description="HTH tetR-type" evidence="5">
    <location>
        <begin position="9"/>
        <end position="69"/>
    </location>
</feature>
<evidence type="ECO:0000313" key="7">
    <source>
        <dbReference type="Proteomes" id="UP000000765"/>
    </source>
</evidence>
<dbReference type="SUPFAM" id="SSF46689">
    <property type="entry name" value="Homeodomain-like"/>
    <property type="match status" value="1"/>
</dbReference>
<gene>
    <name evidence="6" type="ordered locus">MUL_0500</name>
</gene>
<evidence type="ECO:0000256" key="4">
    <source>
        <dbReference type="PROSITE-ProRule" id="PRU00335"/>
    </source>
</evidence>
<evidence type="ECO:0000256" key="2">
    <source>
        <dbReference type="ARBA" id="ARBA00023125"/>
    </source>
</evidence>
<dbReference type="Pfam" id="PF00440">
    <property type="entry name" value="TetR_N"/>
    <property type="match status" value="1"/>
</dbReference>
<keyword evidence="2 4" id="KW-0238">DNA-binding</keyword>
<proteinExistence type="predicted"/>
<dbReference type="InterPro" id="IPR036271">
    <property type="entry name" value="Tet_transcr_reg_TetR-rel_C_sf"/>
</dbReference>
<evidence type="ECO:0000259" key="5">
    <source>
        <dbReference type="PROSITE" id="PS50977"/>
    </source>
</evidence>
<reference evidence="6 7" key="1">
    <citation type="journal article" date="2007" name="Genome Res.">
        <title>Reductive evolution and niche adaptation inferred from the genome of Mycobacterium ulcerans, the causative agent of Buruli ulcer.</title>
        <authorList>
            <person name="Stinear T.P."/>
            <person name="Seemann T."/>
            <person name="Pidot S."/>
            <person name="Frigui W."/>
            <person name="Reysset G."/>
            <person name="Garnier T."/>
            <person name="Meurice G."/>
            <person name="Simon D."/>
            <person name="Bouchier C."/>
            <person name="Ma L."/>
            <person name="Tichit M."/>
            <person name="Porter J.L."/>
            <person name="Ryan J."/>
            <person name="Johnson P.D."/>
            <person name="Davies J.K."/>
            <person name="Jenkin G.A."/>
            <person name="Small P.L."/>
            <person name="Jones L.M."/>
            <person name="Tekaia F."/>
            <person name="Laval F."/>
            <person name="Daffe M."/>
            <person name="Parkhill J."/>
            <person name="Cole S.T."/>
        </authorList>
    </citation>
    <scope>NUCLEOTIDE SEQUENCE [LARGE SCALE GENOMIC DNA]</scope>
    <source>
        <strain evidence="6 7">Agy99</strain>
    </source>
</reference>
<dbReference type="Pfam" id="PF13305">
    <property type="entry name" value="TetR_C_33"/>
    <property type="match status" value="1"/>
</dbReference>